<gene>
    <name evidence="2" type="ORF">CYY_003013</name>
</gene>
<dbReference type="AlphaFoldDB" id="A0A8J4Q0T6"/>
<dbReference type="InterPro" id="IPR051251">
    <property type="entry name" value="STK_FNIP-Repeat"/>
</dbReference>
<dbReference type="EMBL" id="AJWJ01000089">
    <property type="protein sequence ID" value="KAF2075699.1"/>
    <property type="molecule type" value="Genomic_DNA"/>
</dbReference>
<proteinExistence type="predicted"/>
<organism evidence="2 3">
    <name type="scientific">Polysphondylium violaceum</name>
    <dbReference type="NCBI Taxonomy" id="133409"/>
    <lineage>
        <taxon>Eukaryota</taxon>
        <taxon>Amoebozoa</taxon>
        <taxon>Evosea</taxon>
        <taxon>Eumycetozoa</taxon>
        <taxon>Dictyostelia</taxon>
        <taxon>Dictyosteliales</taxon>
        <taxon>Dictyosteliaceae</taxon>
        <taxon>Polysphondylium</taxon>
    </lineage>
</organism>
<dbReference type="PANTHER" id="PTHR32134:SF92">
    <property type="entry name" value="FNIP REPEAT-CONTAINING PROTEIN"/>
    <property type="match status" value="1"/>
</dbReference>
<dbReference type="Proteomes" id="UP000695562">
    <property type="component" value="Unassembled WGS sequence"/>
</dbReference>
<evidence type="ECO:0000313" key="3">
    <source>
        <dbReference type="Proteomes" id="UP000695562"/>
    </source>
</evidence>
<dbReference type="OrthoDB" id="24501at2759"/>
<dbReference type="InterPro" id="IPR008615">
    <property type="entry name" value="FNIP"/>
</dbReference>
<dbReference type="PANTHER" id="PTHR32134">
    <property type="entry name" value="FNIP REPEAT-CONTAINING PROTEIN"/>
    <property type="match status" value="1"/>
</dbReference>
<name>A0A8J4Q0T6_9MYCE</name>
<protein>
    <recommendedName>
        <fullName evidence="4">FNIP repeat-containing protein</fullName>
    </recommendedName>
</protein>
<keyword evidence="1" id="KW-0677">Repeat</keyword>
<reference evidence="2" key="1">
    <citation type="submission" date="2020-01" db="EMBL/GenBank/DDBJ databases">
        <title>Development of genomics and gene disruption for Polysphondylium violaceum indicates a role for the polyketide synthase stlB in stalk morphogenesis.</title>
        <authorList>
            <person name="Narita B."/>
            <person name="Kawabe Y."/>
            <person name="Kin K."/>
            <person name="Saito T."/>
            <person name="Gibbs R."/>
            <person name="Kuspa A."/>
            <person name="Muzny D."/>
            <person name="Queller D."/>
            <person name="Richards S."/>
            <person name="Strassman J."/>
            <person name="Sucgang R."/>
            <person name="Worley K."/>
            <person name="Schaap P."/>
        </authorList>
    </citation>
    <scope>NUCLEOTIDE SEQUENCE</scope>
    <source>
        <strain evidence="2">QSvi11</strain>
    </source>
</reference>
<accession>A0A8J4Q0T6</accession>
<comment type="caution">
    <text evidence="2">The sequence shown here is derived from an EMBL/GenBank/DDBJ whole genome shotgun (WGS) entry which is preliminary data.</text>
</comment>
<evidence type="ECO:0000256" key="1">
    <source>
        <dbReference type="ARBA" id="ARBA00022737"/>
    </source>
</evidence>
<evidence type="ECO:0000313" key="2">
    <source>
        <dbReference type="EMBL" id="KAF2075699.1"/>
    </source>
</evidence>
<evidence type="ECO:0008006" key="4">
    <source>
        <dbReference type="Google" id="ProtNLM"/>
    </source>
</evidence>
<sequence length="591" mass="67750">MMDNLFYALWRNKYLNNRVRLKRFENHKIIIDYTYLESNYRHLLTLYTAINNKNNGDRDCNISIEFKCSDSDQFAQFENFEHRYLINCLYLTIKGIDINLFHSDALLHITKLTLELDNYEETRFDIPQQVTDLTIRGGRFAKDIINLPSGLKRLDVVFYPVNLNTLPNGITSLSVKQHILTLPKFFPPSLSTLDLAWEVNKGHPVCQLPDSLTDLRMRFEVHDLPTFNVPYSGKDFPNAIFSIYEPGQLEHLELYPWVSAINIDYDPDSFWDQKLDYKQIKTIDSFYCSPEPLIPGVLPPQLESFTCEIYDQSLTSGLFSKHLKSLVLCEFDSPLTVGVLPNTLTNLQMFDFSQAIDQPDIIPNSVTKLSLKDISLVSPGALPSSITDLHLTCLNMFPTIINVIPNRLKTFRFTVSSFNLMKGLTLPVQLPSSIMDLRISLPNLGSIKSFLHLPTALRSLDLYNVEIEKNLIPNGCFYLSTNYNKPISDNALPPSLTHLKLDIYYDHSEVINIPPSVDLLIVSYENLRVNRDVVVKQFGVLSLMKKHIETNIDKRESNLKKNLLNLQQTFFAGWGGFIAILKRIFVSFSSI</sequence>
<keyword evidence="3" id="KW-1185">Reference proteome</keyword>
<dbReference type="Pfam" id="PF05725">
    <property type="entry name" value="FNIP"/>
    <property type="match status" value="2"/>
</dbReference>